<evidence type="ECO:0000313" key="3">
    <source>
        <dbReference type="Proteomes" id="UP000287651"/>
    </source>
</evidence>
<sequence>MNAHPSTEEQSGDPRPMAECSAPGSRRTNLSCPESDTLSFDSTHSFRDWLRSINRRLDEVQREFIKSKSSGRRDRSPLPTGYLRQDNFPLLLPPNVRGGSYPAEHIVTFRAYMALYGSFALMEFELNFLASARPKSSTAMLLGLSQKDDEPLSHFVARFSIEI</sequence>
<name>A0A426YGR2_ENSVE</name>
<gene>
    <name evidence="2" type="ORF">B296_00024480</name>
</gene>
<organism evidence="2 3">
    <name type="scientific">Ensete ventricosum</name>
    <name type="common">Abyssinian banana</name>
    <name type="synonym">Musa ensete</name>
    <dbReference type="NCBI Taxonomy" id="4639"/>
    <lineage>
        <taxon>Eukaryota</taxon>
        <taxon>Viridiplantae</taxon>
        <taxon>Streptophyta</taxon>
        <taxon>Embryophyta</taxon>
        <taxon>Tracheophyta</taxon>
        <taxon>Spermatophyta</taxon>
        <taxon>Magnoliopsida</taxon>
        <taxon>Liliopsida</taxon>
        <taxon>Zingiberales</taxon>
        <taxon>Musaceae</taxon>
        <taxon>Ensete</taxon>
    </lineage>
</organism>
<evidence type="ECO:0008006" key="4">
    <source>
        <dbReference type="Google" id="ProtNLM"/>
    </source>
</evidence>
<evidence type="ECO:0000256" key="1">
    <source>
        <dbReference type="SAM" id="MobiDB-lite"/>
    </source>
</evidence>
<reference evidence="2 3" key="1">
    <citation type="journal article" date="2014" name="Agronomy (Basel)">
        <title>A Draft Genome Sequence for Ensete ventricosum, the Drought-Tolerant Tree Against Hunger.</title>
        <authorList>
            <person name="Harrison J."/>
            <person name="Moore K.A."/>
            <person name="Paszkiewicz K."/>
            <person name="Jones T."/>
            <person name="Grant M."/>
            <person name="Ambacheew D."/>
            <person name="Muzemil S."/>
            <person name="Studholme D.J."/>
        </authorList>
    </citation>
    <scope>NUCLEOTIDE SEQUENCE [LARGE SCALE GENOMIC DNA]</scope>
</reference>
<dbReference type="EMBL" id="AMZH03012484">
    <property type="protein sequence ID" value="RRT50942.1"/>
    <property type="molecule type" value="Genomic_DNA"/>
</dbReference>
<accession>A0A426YGR2</accession>
<feature type="compositionally biased region" description="Polar residues" evidence="1">
    <location>
        <begin position="26"/>
        <end position="38"/>
    </location>
</feature>
<proteinExistence type="predicted"/>
<protein>
    <recommendedName>
        <fullName evidence="4">Retrotransposon gag domain-containing protein</fullName>
    </recommendedName>
</protein>
<feature type="region of interest" description="Disordered" evidence="1">
    <location>
        <begin position="1"/>
        <end position="38"/>
    </location>
</feature>
<evidence type="ECO:0000313" key="2">
    <source>
        <dbReference type="EMBL" id="RRT50942.1"/>
    </source>
</evidence>
<comment type="caution">
    <text evidence="2">The sequence shown here is derived from an EMBL/GenBank/DDBJ whole genome shotgun (WGS) entry which is preliminary data.</text>
</comment>
<dbReference type="Proteomes" id="UP000287651">
    <property type="component" value="Unassembled WGS sequence"/>
</dbReference>
<dbReference type="AlphaFoldDB" id="A0A426YGR2"/>